<gene>
    <name evidence="3" type="ORF">ACFSVM_00985</name>
</gene>
<dbReference type="EMBL" id="JBHUMJ010000002">
    <property type="protein sequence ID" value="MFD2699030.1"/>
    <property type="molecule type" value="Genomic_DNA"/>
</dbReference>
<keyword evidence="1 3" id="KW-0378">Hydrolase</keyword>
<dbReference type="GO" id="GO:0016787">
    <property type="term" value="F:hydrolase activity"/>
    <property type="evidence" value="ECO:0007669"/>
    <property type="project" value="UniProtKB-KW"/>
</dbReference>
<feature type="domain" description="AB hydrolase-1" evidence="2">
    <location>
        <begin position="42"/>
        <end position="266"/>
    </location>
</feature>
<evidence type="ECO:0000313" key="3">
    <source>
        <dbReference type="EMBL" id="MFD2699030.1"/>
    </source>
</evidence>
<dbReference type="RefSeq" id="WP_379259929.1">
    <property type="nucleotide sequence ID" value="NZ_JBHUMJ010000002.1"/>
</dbReference>
<dbReference type="InterPro" id="IPR050266">
    <property type="entry name" value="AB_hydrolase_sf"/>
</dbReference>
<comment type="caution">
    <text evidence="3">The sequence shown here is derived from an EMBL/GenBank/DDBJ whole genome shotgun (WGS) entry which is preliminary data.</text>
</comment>
<evidence type="ECO:0000259" key="2">
    <source>
        <dbReference type="Pfam" id="PF00561"/>
    </source>
</evidence>
<dbReference type="PANTHER" id="PTHR43798:SF31">
    <property type="entry name" value="AB HYDROLASE SUPERFAMILY PROTEIN YCLE"/>
    <property type="match status" value="1"/>
</dbReference>
<dbReference type="PANTHER" id="PTHR43798">
    <property type="entry name" value="MONOACYLGLYCEROL LIPASE"/>
    <property type="match status" value="1"/>
</dbReference>
<reference evidence="4" key="1">
    <citation type="journal article" date="2019" name="Int. J. Syst. Evol. Microbiol.">
        <title>The Global Catalogue of Microorganisms (GCM) 10K type strain sequencing project: providing services to taxonomists for standard genome sequencing and annotation.</title>
        <authorList>
            <consortium name="The Broad Institute Genomics Platform"/>
            <consortium name="The Broad Institute Genome Sequencing Center for Infectious Disease"/>
            <person name="Wu L."/>
            <person name="Ma J."/>
        </authorList>
    </citation>
    <scope>NUCLEOTIDE SEQUENCE [LARGE SCALE GENOMIC DNA]</scope>
    <source>
        <strain evidence="4">KCTC 33849</strain>
    </source>
</reference>
<accession>A0ABW5SI27</accession>
<sequence length="278" mass="31753">MNWEKCSIQTERGYFEYFKKGKGSALCVTHLYSAYDERGNTFANPFTSHYSVYLVNLKGCGGSDRAKVKSEYGMLESIKDLEAIRKSLQIERWGFAGHSTGGMLALTYAIEYPAALTKIIAGGTCASKEYIQNPKSIYCKGNMNFRRISEIMNALNSPETTQDQRQALGFEWAMMSYYREEKLRESLKIPNSGRTVGARLNYFIQVDCRNYDVRERLSELSIPYYIYAGLHDAQCPYEYGVEIADLIPGSVFRTFEYSNHNPFVEEADAFEEFVAMTK</sequence>
<evidence type="ECO:0000313" key="4">
    <source>
        <dbReference type="Proteomes" id="UP001597540"/>
    </source>
</evidence>
<evidence type="ECO:0000256" key="1">
    <source>
        <dbReference type="ARBA" id="ARBA00022801"/>
    </source>
</evidence>
<dbReference type="Proteomes" id="UP001597540">
    <property type="component" value="Unassembled WGS sequence"/>
</dbReference>
<keyword evidence="4" id="KW-1185">Reference proteome</keyword>
<organism evidence="3 4">
    <name type="scientific">Paenibacillus shunpengii</name>
    <dbReference type="NCBI Taxonomy" id="2054424"/>
    <lineage>
        <taxon>Bacteria</taxon>
        <taxon>Bacillati</taxon>
        <taxon>Bacillota</taxon>
        <taxon>Bacilli</taxon>
        <taxon>Bacillales</taxon>
        <taxon>Paenibacillaceae</taxon>
        <taxon>Paenibacillus</taxon>
    </lineage>
</organism>
<name>A0ABW5SI27_9BACL</name>
<proteinExistence type="predicted"/>
<dbReference type="Gene3D" id="6.10.140.700">
    <property type="match status" value="1"/>
</dbReference>
<dbReference type="InterPro" id="IPR000073">
    <property type="entry name" value="AB_hydrolase_1"/>
</dbReference>
<dbReference type="Gene3D" id="3.40.50.1820">
    <property type="entry name" value="alpha/beta hydrolase"/>
    <property type="match status" value="1"/>
</dbReference>
<dbReference type="SUPFAM" id="SSF53474">
    <property type="entry name" value="alpha/beta-Hydrolases"/>
    <property type="match status" value="1"/>
</dbReference>
<protein>
    <submittedName>
        <fullName evidence="3">Alpha/beta fold hydrolase</fullName>
    </submittedName>
</protein>
<dbReference type="Pfam" id="PF00561">
    <property type="entry name" value="Abhydrolase_1"/>
    <property type="match status" value="1"/>
</dbReference>
<dbReference type="InterPro" id="IPR029058">
    <property type="entry name" value="AB_hydrolase_fold"/>
</dbReference>